<dbReference type="Pfam" id="PF06522">
    <property type="entry name" value="B12D"/>
    <property type="match status" value="1"/>
</dbReference>
<sequence>MAFVTFMKANPALAPLFLFAGAGCAAAVTYPLYLLRTHPEILVDRKNNPDPWNRVQQHQNIKFFNVKPEFYAARKNLERPSF</sequence>
<dbReference type="PANTHER" id="PTHR14256">
    <property type="entry name" value="NADH-UBIQUINONE OXIDOREDUCTASE MLRQ SUBUNIT"/>
    <property type="match status" value="1"/>
</dbReference>
<dbReference type="EMBL" id="LK023316">
    <property type="protein sequence ID" value="CDS05497.1"/>
    <property type="molecule type" value="Genomic_DNA"/>
</dbReference>
<dbReference type="InterPro" id="IPR010530">
    <property type="entry name" value="B12D"/>
</dbReference>
<reference evidence="1" key="1">
    <citation type="journal article" date="2014" name="Genome Announc.">
        <title>De novo whole-genome sequence and genome annotation of Lichtheimia ramosa.</title>
        <authorList>
            <person name="Linde J."/>
            <person name="Schwartze V."/>
            <person name="Binder U."/>
            <person name="Lass-Florl C."/>
            <person name="Voigt K."/>
            <person name="Horn F."/>
        </authorList>
    </citation>
    <scope>NUCLEOTIDE SEQUENCE</scope>
    <source>
        <strain evidence="1">JMRC FSU:6197</strain>
    </source>
</reference>
<protein>
    <submittedName>
        <fullName evidence="1">Uncharacterized protein</fullName>
    </submittedName>
</protein>
<accession>A0A077WFT7</accession>
<proteinExistence type="predicted"/>
<evidence type="ECO:0000313" key="1">
    <source>
        <dbReference type="EMBL" id="CDS05497.1"/>
    </source>
</evidence>
<dbReference type="OrthoDB" id="5511684at2759"/>
<name>A0A077WFT7_9FUNG</name>
<dbReference type="PANTHER" id="PTHR14256:SF1">
    <property type="entry name" value="GEO09626P1"/>
    <property type="match status" value="1"/>
</dbReference>
<dbReference type="AlphaFoldDB" id="A0A077WFT7"/>
<gene>
    <name evidence="1" type="ORF">LRAMOSA08025</name>
</gene>
<organism evidence="1">
    <name type="scientific">Lichtheimia ramosa</name>
    <dbReference type="NCBI Taxonomy" id="688394"/>
    <lineage>
        <taxon>Eukaryota</taxon>
        <taxon>Fungi</taxon>
        <taxon>Fungi incertae sedis</taxon>
        <taxon>Mucoromycota</taxon>
        <taxon>Mucoromycotina</taxon>
        <taxon>Mucoromycetes</taxon>
        <taxon>Mucorales</taxon>
        <taxon>Lichtheimiaceae</taxon>
        <taxon>Lichtheimia</taxon>
    </lineage>
</organism>